<dbReference type="PANTHER" id="PTHR45749">
    <property type="match status" value="1"/>
</dbReference>
<feature type="region of interest" description="Disordered" evidence="2">
    <location>
        <begin position="83"/>
        <end position="111"/>
    </location>
</feature>
<keyword evidence="1" id="KW-0175">Coiled coil</keyword>
<feature type="region of interest" description="Disordered" evidence="2">
    <location>
        <begin position="1"/>
        <end position="38"/>
    </location>
</feature>
<evidence type="ECO:0008006" key="5">
    <source>
        <dbReference type="Google" id="ProtNLM"/>
    </source>
</evidence>
<evidence type="ECO:0000256" key="1">
    <source>
        <dbReference type="SAM" id="Coils"/>
    </source>
</evidence>
<name>A0A9N9QS16_9CUCU</name>
<dbReference type="Proteomes" id="UP001152799">
    <property type="component" value="Chromosome 7"/>
</dbReference>
<sequence>MFGGNNNRENEKIKQTKKRKGGAEKEREKKKRLLDKSAESCHTISELFAAKQRLVNLQNAKDNEASKNKESVDALELENKENDISHSQEFQEAPTNTTSNSNEEATDELTPFEMVEQNEEISEGEDRDQVEVCSFKKPSNLKELQLFLNSHPQQPIDLVESNYNARLIYFRKSGSRRTWVSFNSSEKMVHCWVCLAFGRDTGVNSLAAGINYSVKHIYTRLEEHESTKGHILSTEAYLIHKKNKDVHNLLFSSAAAERRAKLENNRKILERVIETIKLVGKRGLSYRGDSQNEAAYSLLNENIDHGNFLEIVLVISKFDPLLRKHIEEVAVKSQTRLQRVGSHSKGRGNLVTFLSKSTVNNIIAAISSLIMQKIAIEVKNAKIYSIQIDTTQDINVVDQCSIIIRYVKTREKICTKWWPHAYLSWGLISLTVLVTQPTAQQTCKGSTMVSQHGCQNSLLAKYMSGVMHMC</sequence>
<gene>
    <name evidence="3" type="ORF">CEUTPL_LOCUS11893</name>
</gene>
<organism evidence="3 4">
    <name type="scientific">Ceutorhynchus assimilis</name>
    <name type="common">cabbage seed weevil</name>
    <dbReference type="NCBI Taxonomy" id="467358"/>
    <lineage>
        <taxon>Eukaryota</taxon>
        <taxon>Metazoa</taxon>
        <taxon>Ecdysozoa</taxon>
        <taxon>Arthropoda</taxon>
        <taxon>Hexapoda</taxon>
        <taxon>Insecta</taxon>
        <taxon>Pterygota</taxon>
        <taxon>Neoptera</taxon>
        <taxon>Endopterygota</taxon>
        <taxon>Coleoptera</taxon>
        <taxon>Polyphaga</taxon>
        <taxon>Cucujiformia</taxon>
        <taxon>Curculionidae</taxon>
        <taxon>Ceutorhynchinae</taxon>
        <taxon>Ceutorhynchus</taxon>
    </lineage>
</organism>
<feature type="coiled-coil region" evidence="1">
    <location>
        <begin position="252"/>
        <end position="279"/>
    </location>
</feature>
<evidence type="ECO:0000313" key="3">
    <source>
        <dbReference type="EMBL" id="CAG9771461.1"/>
    </source>
</evidence>
<evidence type="ECO:0000256" key="2">
    <source>
        <dbReference type="SAM" id="MobiDB-lite"/>
    </source>
</evidence>
<dbReference type="AlphaFoldDB" id="A0A9N9QS16"/>
<keyword evidence="4" id="KW-1185">Reference proteome</keyword>
<accession>A0A9N9QS16</accession>
<dbReference type="OrthoDB" id="6782576at2759"/>
<protein>
    <recommendedName>
        <fullName evidence="5">DUF4371 domain-containing protein</fullName>
    </recommendedName>
</protein>
<evidence type="ECO:0000313" key="4">
    <source>
        <dbReference type="Proteomes" id="UP001152799"/>
    </source>
</evidence>
<dbReference type="PANTHER" id="PTHR45749:SF21">
    <property type="entry name" value="DUF4371 DOMAIN-CONTAINING PROTEIN"/>
    <property type="match status" value="1"/>
</dbReference>
<dbReference type="EMBL" id="OU892283">
    <property type="protein sequence ID" value="CAG9771461.1"/>
    <property type="molecule type" value="Genomic_DNA"/>
</dbReference>
<reference evidence="3" key="1">
    <citation type="submission" date="2022-01" db="EMBL/GenBank/DDBJ databases">
        <authorList>
            <person name="King R."/>
        </authorList>
    </citation>
    <scope>NUCLEOTIDE SEQUENCE</scope>
</reference>
<proteinExistence type="predicted"/>